<gene>
    <name evidence="2" type="ORF">UO65_0772</name>
</gene>
<dbReference type="GO" id="GO:0008237">
    <property type="term" value="F:metallopeptidase activity"/>
    <property type="evidence" value="ECO:0007669"/>
    <property type="project" value="InterPro"/>
</dbReference>
<proteinExistence type="predicted"/>
<comment type="caution">
    <text evidence="2">The sequence shown here is derived from an EMBL/GenBank/DDBJ whole genome shotgun (WGS) entry which is preliminary data.</text>
</comment>
<keyword evidence="1" id="KW-0732">Signal</keyword>
<dbReference type="Gene3D" id="3.40.390.10">
    <property type="entry name" value="Collagenase (Catalytic Domain)"/>
    <property type="match status" value="1"/>
</dbReference>
<dbReference type="Proteomes" id="UP000019277">
    <property type="component" value="Unassembled WGS sequence"/>
</dbReference>
<name>W7J4J6_9PSEU</name>
<evidence type="ECO:0000313" key="2">
    <source>
        <dbReference type="EMBL" id="EWC63942.1"/>
    </source>
</evidence>
<dbReference type="OrthoDB" id="3691947at2"/>
<protein>
    <submittedName>
        <fullName evidence="2">Proteinase like protein</fullName>
    </submittedName>
</protein>
<evidence type="ECO:0000256" key="1">
    <source>
        <dbReference type="SAM" id="SignalP"/>
    </source>
</evidence>
<accession>A0A8E2WWP3</accession>
<feature type="chain" id="PRO_5044489834" evidence="1">
    <location>
        <begin position="22"/>
        <end position="265"/>
    </location>
</feature>
<dbReference type="SUPFAM" id="SSF55486">
    <property type="entry name" value="Metalloproteases ('zincins'), catalytic domain"/>
    <property type="match status" value="1"/>
</dbReference>
<feature type="signal peptide" evidence="1">
    <location>
        <begin position="1"/>
        <end position="21"/>
    </location>
</feature>
<dbReference type="AlphaFoldDB" id="W7J4J6"/>
<keyword evidence="3" id="KW-1185">Reference proteome</keyword>
<accession>W7J4J6</accession>
<organism evidence="2 3">
    <name type="scientific">Actinokineospora spheciospongiae</name>
    <dbReference type="NCBI Taxonomy" id="909613"/>
    <lineage>
        <taxon>Bacteria</taxon>
        <taxon>Bacillati</taxon>
        <taxon>Actinomycetota</taxon>
        <taxon>Actinomycetes</taxon>
        <taxon>Pseudonocardiales</taxon>
        <taxon>Pseudonocardiaceae</taxon>
        <taxon>Actinokineospora</taxon>
    </lineage>
</organism>
<dbReference type="RefSeq" id="WP_035278740.1">
    <property type="nucleotide sequence ID" value="NZ_AYXG01000028.1"/>
</dbReference>
<evidence type="ECO:0000313" key="3">
    <source>
        <dbReference type="Proteomes" id="UP000019277"/>
    </source>
</evidence>
<dbReference type="InterPro" id="IPR024079">
    <property type="entry name" value="MetalloPept_cat_dom_sf"/>
</dbReference>
<dbReference type="EMBL" id="AYXG01000028">
    <property type="protein sequence ID" value="EWC63942.1"/>
    <property type="molecule type" value="Genomic_DNA"/>
</dbReference>
<sequence>MRSSSHGATTAAALVLAAAVAATLDTPGATVAPGAPARGAVTADGTRVIASAIRAGGPAAAPRPTTDTACTDHSYALNRWRISGTLTWYYNGTAAAPAVADTALPALTSASDTVATGINRCGEPATFTTVHAYGGEVGATAQISANGRCTGNDGKSVTSWGALPPGVLAYTCTYATQQGIVLTSDTLLDNRAHTWFTTRPQNCANAYDLETTLTHERLHTAGLAHVDQTANPDQVMTPASPPCETSRRTLGAGDYAGLAALAARG</sequence>
<reference evidence="2 3" key="1">
    <citation type="journal article" date="2014" name="Genome Announc.">
        <title>Draft Genome Sequence of the Antitrypanosomally Active Sponge-Associated Bacterium Actinokineospora sp. Strain EG49.</title>
        <authorList>
            <person name="Harjes J."/>
            <person name="Ryu T."/>
            <person name="Abdelmohsen U.R."/>
            <person name="Moitinho-Silva L."/>
            <person name="Horn H."/>
            <person name="Ravasi T."/>
            <person name="Hentschel U."/>
        </authorList>
    </citation>
    <scope>NUCLEOTIDE SEQUENCE [LARGE SCALE GENOMIC DNA]</scope>
    <source>
        <strain evidence="2 3">EG49</strain>
    </source>
</reference>
<dbReference type="eggNOG" id="ENOG5034806">
    <property type="taxonomic scope" value="Bacteria"/>
</dbReference>